<gene>
    <name evidence="2" type="ORF">CYJ47_11370</name>
</gene>
<dbReference type="EMBL" id="CP136958">
    <property type="protein sequence ID" value="WOT01842.1"/>
    <property type="molecule type" value="Genomic_DNA"/>
</dbReference>
<dbReference type="Proteomes" id="UP000234560">
    <property type="component" value="Chromosome"/>
</dbReference>
<feature type="transmembrane region" description="Helical" evidence="1">
    <location>
        <begin position="198"/>
        <end position="220"/>
    </location>
</feature>
<feature type="transmembrane region" description="Helical" evidence="1">
    <location>
        <begin position="232"/>
        <end position="253"/>
    </location>
</feature>
<evidence type="ECO:0000313" key="3">
    <source>
        <dbReference type="Proteomes" id="UP000234560"/>
    </source>
</evidence>
<dbReference type="RefSeq" id="WP_180805509.1">
    <property type="nucleotide sequence ID" value="NZ_CAUPGZ010000021.1"/>
</dbReference>
<reference evidence="2" key="1">
    <citation type="submission" date="2017-12" db="EMBL/GenBank/DDBJ databases">
        <authorList>
            <person name="Thomas-White K."/>
            <person name="Wolfe A.J."/>
        </authorList>
    </citation>
    <scope>NUCLEOTIDE SEQUENCE</scope>
    <source>
        <strain evidence="2">UMB0763</strain>
    </source>
</reference>
<feature type="transmembrane region" description="Helical" evidence="1">
    <location>
        <begin position="168"/>
        <end position="186"/>
    </location>
</feature>
<dbReference type="PANTHER" id="PTHR40761">
    <property type="entry name" value="CONSERVED INTEGRAL MEMBRANE ALANINE VALINE AND LEUCINE RICH PROTEIN-RELATED"/>
    <property type="match status" value="1"/>
</dbReference>
<feature type="transmembrane region" description="Helical" evidence="1">
    <location>
        <begin position="138"/>
        <end position="156"/>
    </location>
</feature>
<feature type="transmembrane region" description="Helical" evidence="1">
    <location>
        <begin position="259"/>
        <end position="281"/>
    </location>
</feature>
<sequence length="287" mass="30750">MVEKVSNVLAVLFALASALTIAWGTVVRHRIAEEAPDASGGVRDSPILRVIRRPLWWAGLSTAFLGYAFQVVALGFGTLLIVQPILCLSLMFTLPLSSVYQKQKISQVELFWAFILSAAVAIIVIVGNPAHGAVQPNLARWIPALLVGGIILTALDRIAYSLLRHEKAFMLGIVTGAIFGYVAVLSKATVNLFMTGGLHALVFNWEGYALIAMATLGTIVQQSSFNAAALKHSLPAMTVAEPFVAFALGYAVLSERFQVTGYGWLLMTVAAVAMVISTFALSKQSTI</sequence>
<proteinExistence type="predicted"/>
<name>A0AAF0YPR2_9CORY</name>
<protein>
    <submittedName>
        <fullName evidence="2">DMT family transporter</fullName>
    </submittedName>
</protein>
<dbReference type="NCBIfam" id="NF038012">
    <property type="entry name" value="DMT_1"/>
    <property type="match status" value="1"/>
</dbReference>
<keyword evidence="1" id="KW-1133">Transmembrane helix</keyword>
<accession>A0AAF0YPR2</accession>
<reference evidence="2" key="2">
    <citation type="submission" date="2023-10" db="EMBL/GenBank/DDBJ databases">
        <authorList>
            <person name="Choi B."/>
        </authorList>
    </citation>
    <scope>NUCLEOTIDE SEQUENCE</scope>
    <source>
        <strain evidence="2">UMB0763</strain>
    </source>
</reference>
<feature type="transmembrane region" description="Helical" evidence="1">
    <location>
        <begin position="67"/>
        <end position="96"/>
    </location>
</feature>
<keyword evidence="1" id="KW-0812">Transmembrane</keyword>
<evidence type="ECO:0000313" key="2">
    <source>
        <dbReference type="EMBL" id="WOT01842.1"/>
    </source>
</evidence>
<evidence type="ECO:0000256" key="1">
    <source>
        <dbReference type="SAM" id="Phobius"/>
    </source>
</evidence>
<dbReference type="AlphaFoldDB" id="A0AAF0YPR2"/>
<dbReference type="KEGG" id="cpyr:CYJ47_11370"/>
<dbReference type="PANTHER" id="PTHR40761:SF1">
    <property type="entry name" value="CONSERVED INTEGRAL MEMBRANE ALANINE VALINE AND LEUCINE RICH PROTEIN-RELATED"/>
    <property type="match status" value="1"/>
</dbReference>
<organism evidence="2 3">
    <name type="scientific">Corynebacterium pyruviciproducens</name>
    <dbReference type="NCBI Taxonomy" id="598660"/>
    <lineage>
        <taxon>Bacteria</taxon>
        <taxon>Bacillati</taxon>
        <taxon>Actinomycetota</taxon>
        <taxon>Actinomycetes</taxon>
        <taxon>Mycobacteriales</taxon>
        <taxon>Corynebacteriaceae</taxon>
        <taxon>Corynebacterium</taxon>
    </lineage>
</organism>
<keyword evidence="1" id="KW-0472">Membrane</keyword>
<feature type="transmembrane region" description="Helical" evidence="1">
    <location>
        <begin position="108"/>
        <end position="126"/>
    </location>
</feature>